<dbReference type="Gene3D" id="2.60.120.200">
    <property type="match status" value="1"/>
</dbReference>
<evidence type="ECO:0000313" key="9">
    <source>
        <dbReference type="Proteomes" id="UP000290608"/>
    </source>
</evidence>
<name>A0A4Q0PPK5_9FLAO</name>
<comment type="similarity">
    <text evidence="1 6">Belongs to the glycosyl hydrolase 43 family.</text>
</comment>
<dbReference type="InterPro" id="IPR051795">
    <property type="entry name" value="Glycosyl_Hydrlase_43"/>
</dbReference>
<dbReference type="PANTHER" id="PTHR42812">
    <property type="entry name" value="BETA-XYLOSIDASE"/>
    <property type="match status" value="1"/>
</dbReference>
<dbReference type="Pfam" id="PF04616">
    <property type="entry name" value="Glyco_hydro_43"/>
    <property type="match status" value="1"/>
</dbReference>
<dbReference type="CDD" id="cd09001">
    <property type="entry name" value="GH43_FsAxh1-like"/>
    <property type="match status" value="1"/>
</dbReference>
<evidence type="ECO:0000256" key="5">
    <source>
        <dbReference type="PIRSR" id="PIRSR606710-2"/>
    </source>
</evidence>
<keyword evidence="3 6" id="KW-0326">Glycosidase</keyword>
<comment type="caution">
    <text evidence="8">The sequence shown here is derived from an EMBL/GenBank/DDBJ whole genome shotgun (WGS) entry which is preliminary data.</text>
</comment>
<dbReference type="GO" id="GO:0005975">
    <property type="term" value="P:carbohydrate metabolic process"/>
    <property type="evidence" value="ECO:0007669"/>
    <property type="project" value="InterPro"/>
</dbReference>
<dbReference type="Pfam" id="PF17851">
    <property type="entry name" value="GH43_C2"/>
    <property type="match status" value="1"/>
</dbReference>
<dbReference type="PANTHER" id="PTHR42812:SF12">
    <property type="entry name" value="BETA-XYLOSIDASE-RELATED"/>
    <property type="match status" value="1"/>
</dbReference>
<protein>
    <submittedName>
        <fullName evidence="8">Beta-xylosidase</fullName>
    </submittedName>
</protein>
<dbReference type="STRING" id="1122159.SAMN02745246_00969"/>
<accession>A0A4Q0PPK5</accession>
<evidence type="ECO:0000256" key="6">
    <source>
        <dbReference type="RuleBase" id="RU361187"/>
    </source>
</evidence>
<feature type="domain" description="Beta-xylosidase C-terminal Concanavalin A-like" evidence="7">
    <location>
        <begin position="331"/>
        <end position="516"/>
    </location>
</feature>
<organism evidence="8 9">
    <name type="scientific">Leeuwenhoekiella marinoflava</name>
    <dbReference type="NCBI Taxonomy" id="988"/>
    <lineage>
        <taxon>Bacteria</taxon>
        <taxon>Pseudomonadati</taxon>
        <taxon>Bacteroidota</taxon>
        <taxon>Flavobacteriia</taxon>
        <taxon>Flavobacteriales</taxon>
        <taxon>Flavobacteriaceae</taxon>
        <taxon>Leeuwenhoekiella</taxon>
    </lineage>
</organism>
<keyword evidence="2 6" id="KW-0378">Hydrolase</keyword>
<dbReference type="InterPro" id="IPR023296">
    <property type="entry name" value="Glyco_hydro_beta-prop_sf"/>
</dbReference>
<reference evidence="8 9" key="1">
    <citation type="submission" date="2018-07" db="EMBL/GenBank/DDBJ databases">
        <title>Leeuwenhoekiella genomics.</title>
        <authorList>
            <person name="Tahon G."/>
            <person name="Willems A."/>
        </authorList>
    </citation>
    <scope>NUCLEOTIDE SEQUENCE [LARGE SCALE GENOMIC DNA]</scope>
    <source>
        <strain evidence="8 9">LMG 1345</strain>
    </source>
</reference>
<gene>
    <name evidence="8" type="ORF">DSL99_706</name>
</gene>
<dbReference type="InterPro" id="IPR041542">
    <property type="entry name" value="GH43_C2"/>
</dbReference>
<evidence type="ECO:0000313" key="8">
    <source>
        <dbReference type="EMBL" id="RXG32384.1"/>
    </source>
</evidence>
<dbReference type="SUPFAM" id="SSF75005">
    <property type="entry name" value="Arabinanase/levansucrase/invertase"/>
    <property type="match status" value="1"/>
</dbReference>
<dbReference type="InterPro" id="IPR006710">
    <property type="entry name" value="Glyco_hydro_43"/>
</dbReference>
<dbReference type="InterPro" id="IPR013320">
    <property type="entry name" value="ConA-like_dom_sf"/>
</dbReference>
<feature type="active site" description="Proton donor" evidence="4">
    <location>
        <position position="206"/>
    </location>
</feature>
<evidence type="ECO:0000256" key="4">
    <source>
        <dbReference type="PIRSR" id="PIRSR606710-1"/>
    </source>
</evidence>
<dbReference type="EMBL" id="QOVL01000003">
    <property type="protein sequence ID" value="RXG32384.1"/>
    <property type="molecule type" value="Genomic_DNA"/>
</dbReference>
<feature type="site" description="Important for catalytic activity, responsible for pKa modulation of the active site Glu and correct orientation of both the proton donor and substrate" evidence="5">
    <location>
        <position position="150"/>
    </location>
</feature>
<dbReference type="AlphaFoldDB" id="A0A4Q0PPK5"/>
<dbReference type="SUPFAM" id="SSF49899">
    <property type="entry name" value="Concanavalin A-like lectins/glucanases"/>
    <property type="match status" value="1"/>
</dbReference>
<dbReference type="Gene3D" id="2.115.10.20">
    <property type="entry name" value="Glycosyl hydrolase domain, family 43"/>
    <property type="match status" value="1"/>
</dbReference>
<evidence type="ECO:0000256" key="1">
    <source>
        <dbReference type="ARBA" id="ARBA00009865"/>
    </source>
</evidence>
<dbReference type="Proteomes" id="UP000290608">
    <property type="component" value="Unassembled WGS sequence"/>
</dbReference>
<dbReference type="RefSeq" id="WP_073097653.1">
    <property type="nucleotide sequence ID" value="NZ_QOVL01000003.1"/>
</dbReference>
<proteinExistence type="inferred from homology"/>
<evidence type="ECO:0000256" key="3">
    <source>
        <dbReference type="ARBA" id="ARBA00023295"/>
    </source>
</evidence>
<feature type="active site" description="Proton acceptor" evidence="4">
    <location>
        <position position="39"/>
    </location>
</feature>
<sequence>MISSYIKIILLLLSTIVVSVKGNAQDQAKNPVIHADVPDMSIIRVDSTYYMSSTTMHMSPGLPVMKSVDLVNWELINYAYDRLVDNDAMNLENGKHTYGRGSWASSLRFHKGMYYVSTFSATSGKTHIYTTTSLEKGPWEVHEFEPAYHDHTLFFENDKVYMIWGAGTLSIAELKEDLSGIKAETKQVLIENATAPIGSAIILPAEGSQLFKHNNKYYLFNIAWPKGGMRTVIIHRADHITGPYTGRVAFQDEGVAQGGLIDTLGGKWFAYLFQDSGAVGRIPYLVPVKWENDWPVLGVDGKVPATLKLPESKGLIPGIVNADDFERSPGENTLPLVWQWNHNPDNSLWSLTERPGFLRLTTGRTDTSFVQAKNTLTQRAIGPVSSGSVKIDIANMKNGDLAGLAMLQKKYGLIGVSNKGNQKWVFMSKNEEDGGIQDQIPLDQDQIYFKIDCDFRERTDKADFFYSLDGISWKKLGETLQMQYTLPHFMGYRFGLFNYATKEKGGWVDFDYFKIEDNISTSEGGAK</sequence>
<dbReference type="GO" id="GO:0004553">
    <property type="term" value="F:hydrolase activity, hydrolyzing O-glycosyl compounds"/>
    <property type="evidence" value="ECO:0007669"/>
    <property type="project" value="InterPro"/>
</dbReference>
<evidence type="ECO:0000256" key="2">
    <source>
        <dbReference type="ARBA" id="ARBA00022801"/>
    </source>
</evidence>
<evidence type="ECO:0000259" key="7">
    <source>
        <dbReference type="Pfam" id="PF17851"/>
    </source>
</evidence>